<reference evidence="2 3" key="1">
    <citation type="submission" date="2020-02" db="EMBL/GenBank/DDBJ databases">
        <title>Whole-genome analyses of novel actinobacteria.</title>
        <authorList>
            <person name="Sahin N."/>
            <person name="Gencbay T."/>
        </authorList>
    </citation>
    <scope>NUCLEOTIDE SEQUENCE [LARGE SCALE GENOMIC DNA]</scope>
    <source>
        <strain evidence="2 3">HC44</strain>
    </source>
</reference>
<protein>
    <submittedName>
        <fullName evidence="2">Uncharacterized protein</fullName>
    </submittedName>
</protein>
<keyword evidence="1" id="KW-1133">Transmembrane helix</keyword>
<comment type="caution">
    <text evidence="2">The sequence shown here is derived from an EMBL/GenBank/DDBJ whole genome shotgun (WGS) entry which is preliminary data.</text>
</comment>
<keyword evidence="1" id="KW-0812">Transmembrane</keyword>
<proteinExistence type="predicted"/>
<evidence type="ECO:0000313" key="2">
    <source>
        <dbReference type="EMBL" id="NGO14153.1"/>
    </source>
</evidence>
<dbReference type="Proteomes" id="UP000472335">
    <property type="component" value="Unassembled WGS sequence"/>
</dbReference>
<sequence length="82" mass="9037">MTGRRRWRWVAVVWAVAVVVGGGLTLWLQDSTEASAPSTREQQGVPAPLLSVSEEELRSMCPEAYDDDRDGAMLCFVRKKGG</sequence>
<keyword evidence="1" id="KW-0472">Membrane</keyword>
<keyword evidence="3" id="KW-1185">Reference proteome</keyword>
<organism evidence="2 3">
    <name type="scientific">Streptomyces scabichelini</name>
    <dbReference type="NCBI Taxonomy" id="2711217"/>
    <lineage>
        <taxon>Bacteria</taxon>
        <taxon>Bacillati</taxon>
        <taxon>Actinomycetota</taxon>
        <taxon>Actinomycetes</taxon>
        <taxon>Kitasatosporales</taxon>
        <taxon>Streptomycetaceae</taxon>
        <taxon>Streptomyces</taxon>
    </lineage>
</organism>
<evidence type="ECO:0000256" key="1">
    <source>
        <dbReference type="SAM" id="Phobius"/>
    </source>
</evidence>
<dbReference type="RefSeq" id="WP_165268231.1">
    <property type="nucleotide sequence ID" value="NZ_JAAKZY010000238.1"/>
</dbReference>
<feature type="transmembrane region" description="Helical" evidence="1">
    <location>
        <begin position="7"/>
        <end position="28"/>
    </location>
</feature>
<name>A0A6G4VK54_9ACTN</name>
<evidence type="ECO:0000313" key="3">
    <source>
        <dbReference type="Proteomes" id="UP000472335"/>
    </source>
</evidence>
<gene>
    <name evidence="2" type="ORF">G5C60_42815</name>
</gene>
<dbReference type="AlphaFoldDB" id="A0A6G4VK54"/>
<accession>A0A6G4VK54</accession>
<dbReference type="EMBL" id="JAAKZY010000238">
    <property type="protein sequence ID" value="NGO14153.1"/>
    <property type="molecule type" value="Genomic_DNA"/>
</dbReference>